<gene>
    <name evidence="1" type="ORF">C1S78_007050</name>
    <name evidence="2" type="ORF">C1S78_07045</name>
</gene>
<evidence type="ECO:0000313" key="1">
    <source>
        <dbReference type="EMBL" id="QPG70714.1"/>
    </source>
</evidence>
<protein>
    <recommendedName>
        <fullName evidence="4">DOD-type homing endonuclease domain-containing protein</fullName>
    </recommendedName>
</protein>
<reference evidence="1 3" key="3">
    <citation type="journal article" date="2019" name="Sci. Rep.">
        <title>Insight into the biology of Mycobacterium mucogenicum and Mycobacterium neoaurum clade members.</title>
        <authorList>
            <person name="Behra P.R.K."/>
            <person name="Pettersson B.M.F."/>
            <person name="Ramesh M."/>
            <person name="Dasgupta S."/>
            <person name="Kirsebom L.A."/>
        </authorList>
    </citation>
    <scope>NUCLEOTIDE SEQUENCE [LARGE SCALE GENOMIC DNA]</scope>
    <source>
        <strain evidence="1 3">DSM 44124</strain>
    </source>
</reference>
<evidence type="ECO:0000313" key="3">
    <source>
        <dbReference type="Proteomes" id="UP000309231"/>
    </source>
</evidence>
<reference evidence="1 3" key="2">
    <citation type="journal article" date="2019" name="BMC Evol. Biol.">
        <title>Comparative genomics of Mycobacterium mucogenicum and Mycobacterium neoaurum clade members emphasizing tRNA and non-coding RNA.</title>
        <authorList>
            <person name="Behra P.R.K."/>
            <person name="Pettersson B.M.F."/>
            <person name="Das S."/>
            <person name="Dasgupta S."/>
            <person name="Kirsebom L.A."/>
        </authorList>
    </citation>
    <scope>NUCLEOTIDE SEQUENCE [LARGE SCALE GENOMIC DNA]</scope>
    <source>
        <strain evidence="1 3">DSM 44124</strain>
    </source>
</reference>
<proteinExistence type="predicted"/>
<evidence type="ECO:0000313" key="2">
    <source>
        <dbReference type="EMBL" id="TLH52141.1"/>
    </source>
</evidence>
<dbReference type="GeneID" id="76724657"/>
<dbReference type="Gene3D" id="3.10.28.10">
    <property type="entry name" value="Homing endonucleases"/>
    <property type="match status" value="1"/>
</dbReference>
<evidence type="ECO:0008006" key="4">
    <source>
        <dbReference type="Google" id="ProtNLM"/>
    </source>
</evidence>
<dbReference type="KEGG" id="mmuc:C1S78_007050"/>
<name>A0A8H2PF52_MYCMU</name>
<dbReference type="EMBL" id="POTL01000001">
    <property type="protein sequence ID" value="TLH52141.1"/>
    <property type="molecule type" value="Genomic_DNA"/>
</dbReference>
<reference evidence="2" key="1">
    <citation type="submission" date="2018-01" db="EMBL/GenBank/DDBJ databases">
        <title>Comparative genomics of Mycobacterium mucogenicum and Mycobacterium neoaurum clade members emphasizing tRNA and non-coding RNA.</title>
        <authorList>
            <person name="Behra P.R.K."/>
            <person name="Pettersson B.M.F."/>
            <person name="Das S."/>
            <person name="Dasgupta S."/>
            <person name="Kirsebom L.A."/>
        </authorList>
    </citation>
    <scope>NUCLEOTIDE SEQUENCE</scope>
    <source>
        <strain evidence="2">DSM 44124</strain>
    </source>
</reference>
<dbReference type="EMBL" id="CP062008">
    <property type="protein sequence ID" value="QPG70714.1"/>
    <property type="molecule type" value="Genomic_DNA"/>
</dbReference>
<dbReference type="InterPro" id="IPR027434">
    <property type="entry name" value="Homing_endonucl"/>
</dbReference>
<organism evidence="2">
    <name type="scientific">Mycolicibacterium mucogenicum DSM 44124</name>
    <dbReference type="NCBI Taxonomy" id="1226753"/>
    <lineage>
        <taxon>Bacteria</taxon>
        <taxon>Bacillati</taxon>
        <taxon>Actinomycetota</taxon>
        <taxon>Actinomycetes</taxon>
        <taxon>Mycobacteriales</taxon>
        <taxon>Mycobacteriaceae</taxon>
        <taxon>Mycolicibacterium</taxon>
    </lineage>
</organism>
<dbReference type="AlphaFoldDB" id="A0A8H2PF52"/>
<keyword evidence="3" id="KW-1185">Reference proteome</keyword>
<accession>A0A8H2PF52</accession>
<dbReference type="RefSeq" id="WP_053854172.1">
    <property type="nucleotide sequence ID" value="NZ_ANBS01000034.1"/>
</dbReference>
<dbReference type="Proteomes" id="UP000309231">
    <property type="component" value="Chromosome"/>
</dbReference>
<sequence>MRNLDEFDHVQSLIASGMNDCAIARETGIPRTTIRGWRLHPPTRLVKHDPSSSCGVLHDFTSLPAAPYAYLLGLYLGDGCISRSRQVWRLRIALDEKYPAIITRCREAIDAVMPGQHAATVQKKGCIEVYLYSKHWPCLFPQHGPGRKHDRRIALEAWQQEFVDRATEEFVVGLIHSDGCRVVANDRGVMSVRYHFTNVSVDILGLFTRALDRLAIRWRRSTQRTVSIYRKVDTARLDEFIGPKSRPVPWPCIEPRAS</sequence>